<organism evidence="3">
    <name type="scientific">Fusarium oxysporum f. sp. melonis 26406</name>
    <dbReference type="NCBI Taxonomy" id="1089452"/>
    <lineage>
        <taxon>Eukaryota</taxon>
        <taxon>Fungi</taxon>
        <taxon>Dikarya</taxon>
        <taxon>Ascomycota</taxon>
        <taxon>Pezizomycotina</taxon>
        <taxon>Sordariomycetes</taxon>
        <taxon>Hypocreomycetidae</taxon>
        <taxon>Hypocreales</taxon>
        <taxon>Nectriaceae</taxon>
        <taxon>Fusarium</taxon>
        <taxon>Fusarium oxysporum species complex</taxon>
    </lineage>
</organism>
<reference evidence="3" key="2">
    <citation type="submission" date="2014-02" db="EMBL/GenBank/DDBJ databases">
        <title>Annotation of the Genome Sequence of Fusarium oxysporum f. sp. melonis 26406.</title>
        <authorList>
            <consortium name="The Broad Institute Genomics Platform"/>
            <person name="Ma L.-J."/>
            <person name="Corby-Kistler H."/>
            <person name="Broz K."/>
            <person name="Gale L.R."/>
            <person name="Jonkers W."/>
            <person name="O'Donnell K."/>
            <person name="Ploetz R."/>
            <person name="Steinberg C."/>
            <person name="Schwartz D.C."/>
            <person name="VanEtten H."/>
            <person name="Zhou S."/>
            <person name="Young S.K."/>
            <person name="Zeng Q."/>
            <person name="Gargeya S."/>
            <person name="Fitzgerald M."/>
            <person name="Abouelleil A."/>
            <person name="Alvarado L."/>
            <person name="Chapman S.B."/>
            <person name="Gainer-Dewar J."/>
            <person name="Goldberg J."/>
            <person name="Griggs A."/>
            <person name="Gujja S."/>
            <person name="Hansen M."/>
            <person name="Howarth C."/>
            <person name="Imamovic A."/>
            <person name="Ireland A."/>
            <person name="Larimer J."/>
            <person name="McCowan C."/>
            <person name="Murphy C."/>
            <person name="Pearson M."/>
            <person name="Poon T.W."/>
            <person name="Priest M."/>
            <person name="Roberts A."/>
            <person name="Saif S."/>
            <person name="Shea T."/>
            <person name="Sykes S."/>
            <person name="Wortman J."/>
            <person name="Nusbaum C."/>
            <person name="Birren B."/>
        </authorList>
    </citation>
    <scope>NUCLEOTIDE SEQUENCE</scope>
    <source>
        <strain evidence="3">26406</strain>
    </source>
</reference>
<dbReference type="GO" id="GO:0005576">
    <property type="term" value="C:extracellular region"/>
    <property type="evidence" value="ECO:0007669"/>
    <property type="project" value="InterPro"/>
</dbReference>
<dbReference type="HOGENOM" id="CLU_900288_0_0_1"/>
<gene>
    <name evidence="3" type="ORF">FOMG_19376</name>
</gene>
<feature type="domain" description="Chitin-binding type-3" evidence="2">
    <location>
        <begin position="66"/>
        <end position="112"/>
    </location>
</feature>
<dbReference type="CDD" id="cd12214">
    <property type="entry name" value="ChiA1_BD"/>
    <property type="match status" value="2"/>
</dbReference>
<reference evidence="3" key="1">
    <citation type="submission" date="2012-04" db="EMBL/GenBank/DDBJ databases">
        <title>The Genome Sequence of Fusarium oxysporum melonis.</title>
        <authorList>
            <consortium name="The Broad Institute Genome Sequencing Platform"/>
            <person name="Ma L.-J."/>
            <person name="Gale L.R."/>
            <person name="Schwartz D.C."/>
            <person name="Zhou S."/>
            <person name="Corby-Kistler H."/>
            <person name="Young S.K."/>
            <person name="Zeng Q."/>
            <person name="Gargeya S."/>
            <person name="Fitzgerald M."/>
            <person name="Haas B."/>
            <person name="Abouelleil A."/>
            <person name="Alvarado L."/>
            <person name="Arachchi H.M."/>
            <person name="Berlin A."/>
            <person name="Brown A."/>
            <person name="Chapman S.B."/>
            <person name="Chen Z."/>
            <person name="Dunbar C."/>
            <person name="Freedman E."/>
            <person name="Gearin G."/>
            <person name="Goldberg J."/>
            <person name="Griggs A."/>
            <person name="Gujja S."/>
            <person name="Heiman D."/>
            <person name="Howarth C."/>
            <person name="Larson L."/>
            <person name="Lui A."/>
            <person name="MacDonald P.J.P."/>
            <person name="Montmayeur A."/>
            <person name="Murphy C."/>
            <person name="Neiman D."/>
            <person name="Pearson M."/>
            <person name="Priest M."/>
            <person name="Roberts A."/>
            <person name="Saif S."/>
            <person name="Shea T."/>
            <person name="Shenoy N."/>
            <person name="Sisk P."/>
            <person name="Stolte C."/>
            <person name="Sykes S."/>
            <person name="Wortman J."/>
            <person name="Nusbaum C."/>
            <person name="Birren B."/>
        </authorList>
    </citation>
    <scope>NUCLEOTIDE SEQUENCE</scope>
    <source>
        <strain evidence="3">26406</strain>
    </source>
</reference>
<feature type="domain" description="Chitin-binding type-3" evidence="2">
    <location>
        <begin position="15"/>
        <end position="61"/>
    </location>
</feature>
<dbReference type="InterPro" id="IPR036573">
    <property type="entry name" value="CBM_sf_5/12"/>
</dbReference>
<evidence type="ECO:0000256" key="1">
    <source>
        <dbReference type="ARBA" id="ARBA00022801"/>
    </source>
</evidence>
<dbReference type="Gene3D" id="2.10.10.20">
    <property type="entry name" value="Carbohydrate-binding module superfamily 5/12"/>
    <property type="match status" value="2"/>
</dbReference>
<dbReference type="VEuPathDB" id="FungiDB:FOMG_19376"/>
<dbReference type="InterPro" id="IPR003610">
    <property type="entry name" value="CBM5/12"/>
</dbReference>
<dbReference type="Proteomes" id="UP000030703">
    <property type="component" value="Unassembled WGS sequence"/>
</dbReference>
<evidence type="ECO:0000313" key="3">
    <source>
        <dbReference type="EMBL" id="EXK23873.1"/>
    </source>
</evidence>
<keyword evidence="1" id="KW-0378">Hydrolase</keyword>
<evidence type="ECO:0000259" key="2">
    <source>
        <dbReference type="SMART" id="SM00495"/>
    </source>
</evidence>
<name>W9Z6I0_FUSOX</name>
<accession>W9Z6I0</accession>
<dbReference type="GO" id="GO:0005975">
    <property type="term" value="P:carbohydrate metabolic process"/>
    <property type="evidence" value="ECO:0007669"/>
    <property type="project" value="InterPro"/>
</dbReference>
<proteinExistence type="predicted"/>
<dbReference type="EMBL" id="KI980517">
    <property type="protein sequence ID" value="EXK23873.1"/>
    <property type="molecule type" value="Genomic_DNA"/>
</dbReference>
<dbReference type="SUPFAM" id="SSF51055">
    <property type="entry name" value="Carbohydrate binding domain"/>
    <property type="match status" value="2"/>
</dbReference>
<dbReference type="Pfam" id="PF02839">
    <property type="entry name" value="CBM_5_12"/>
    <property type="match status" value="2"/>
</dbReference>
<dbReference type="GO" id="GO:0030246">
    <property type="term" value="F:carbohydrate binding"/>
    <property type="evidence" value="ECO:0007669"/>
    <property type="project" value="InterPro"/>
</dbReference>
<protein>
    <recommendedName>
        <fullName evidence="2">Chitin-binding type-3 domain-containing protein</fullName>
    </recommendedName>
</protein>
<dbReference type="AlphaFoldDB" id="W9Z6I0"/>
<dbReference type="GO" id="GO:0004553">
    <property type="term" value="F:hydrolase activity, hydrolyzing O-glycosyl compounds"/>
    <property type="evidence" value="ECO:0007669"/>
    <property type="project" value="InterPro"/>
</dbReference>
<sequence length="309" mass="32691">MAVVRQGCTPSDTPAPKWQPDVDYTTSTLVRFEDRLYQCVQSHKSQTDWPPTSTPALWVTPTPCGVTKWQDQTSYKAGSRVTYQGKTYQCLQAHTSLRSWEPPLTPALWKEVDPTTPDPDPTPTPDPGYTIAATFSTVGMYNQPATRLVVRPADPDALAPALRLVGVDCSNVSDATGDSAAGLLTQLALGDPLPSVGTLSRKLEVKGLSDGDRQGIHALVHLPEGDNAAAALFFVEQLDTKGEVVGGIAMLATRSGRSGKALKALAAPAPSGTLATAASSVGISASVLYRPYATDPGWSSIQSETSIEL</sequence>
<dbReference type="SMART" id="SM00495">
    <property type="entry name" value="ChtBD3"/>
    <property type="match status" value="2"/>
</dbReference>